<proteinExistence type="predicted"/>
<dbReference type="KEGG" id="vg:80543643"/>
<protein>
    <submittedName>
        <fullName evidence="1">Uncharacterized protein</fullName>
    </submittedName>
</protein>
<evidence type="ECO:0000313" key="2">
    <source>
        <dbReference type="Proteomes" id="UP001162098"/>
    </source>
</evidence>
<sequence length="395" mass="40352">MSVPGFDITNDLYLTSYVGRGLLARYEGGLVDFATGELIEEAVSNTVVVGGNNVSIAALQAGKEDKFNKGVASGYASLDATVRVPAAQLENVGATTAVTALATDKEDKSNKGIAGGYASLDGTGDVPATQLGNVVTATAKGSILAGNGSAPTPLAAGTNNQVLMADSTAATGLAYKAVDHVNLTNKGTNTHAQIDAFIASKGQNNGLATLDSAGRVPLAQLANLSAAYPVPVFAGFTNLITNDGVTGNTFIQGPGDGNTSGDVPFTEFDFASVGINSVSVPRPLAPTSAVTFDGINSKCTVNVAGQYLHCINVSTFGPGTTARWGVTLYCDGKIVAASNKLVYASDDGMNDRISISATVLVNAASVFEVRLRLTNNDSNLSILGCSWCCTQMSEN</sequence>
<name>A0A7S7YER3_9VIRU</name>
<accession>A0A7S7YER3</accession>
<organism evidence="1 2">
    <name type="scientific">Medusavirus stheno T3</name>
    <dbReference type="NCBI Taxonomy" id="3069717"/>
    <lineage>
        <taxon>Viruses</taxon>
        <taxon>Varidnaviria</taxon>
        <taxon>Bamfordvirae</taxon>
        <taxon>Nucleocytoviricota</taxon>
        <taxon>Megaviricetes</taxon>
        <taxon>Mamonoviridae</taxon>
        <taxon>Medusavirus</taxon>
        <taxon>Medusavirus sthenus</taxon>
    </lineage>
</organism>
<reference evidence="1 2" key="1">
    <citation type="submission" date="2020-09" db="EMBL/GenBank/DDBJ databases">
        <authorList>
            <person name="Zhang R."/>
            <person name="Garcia K."/>
            <person name="Ogata H."/>
        </authorList>
    </citation>
    <scope>NUCLEOTIDE SEQUENCE [LARGE SCALE GENOMIC DNA]</scope>
    <source>
        <strain evidence="2">stheno</strain>
    </source>
</reference>
<evidence type="ECO:0000313" key="1">
    <source>
        <dbReference type="EMBL" id="QPB44447.1"/>
    </source>
</evidence>
<dbReference type="Proteomes" id="UP001162098">
    <property type="component" value="Segment"/>
</dbReference>
<dbReference type="EMBL" id="MW018138">
    <property type="protein sequence ID" value="QPB44447.1"/>
    <property type="molecule type" value="Genomic_DNA"/>
</dbReference>
<keyword evidence="2" id="KW-1185">Reference proteome</keyword>